<proteinExistence type="inferred from homology"/>
<evidence type="ECO:0000256" key="3">
    <source>
        <dbReference type="ARBA" id="ARBA00023125"/>
    </source>
</evidence>
<dbReference type="GO" id="GO:0003700">
    <property type="term" value="F:DNA-binding transcription factor activity"/>
    <property type="evidence" value="ECO:0007669"/>
    <property type="project" value="InterPro"/>
</dbReference>
<dbReference type="PROSITE" id="PS50931">
    <property type="entry name" value="HTH_LYSR"/>
    <property type="match status" value="1"/>
</dbReference>
<evidence type="ECO:0000256" key="2">
    <source>
        <dbReference type="ARBA" id="ARBA00023015"/>
    </source>
</evidence>
<keyword evidence="4" id="KW-0804">Transcription</keyword>
<dbReference type="SUPFAM" id="SSF53850">
    <property type="entry name" value="Periplasmic binding protein-like II"/>
    <property type="match status" value="1"/>
</dbReference>
<comment type="similarity">
    <text evidence="1">Belongs to the LysR transcriptional regulatory family.</text>
</comment>
<evidence type="ECO:0000313" key="7">
    <source>
        <dbReference type="Proteomes" id="UP000323560"/>
    </source>
</evidence>
<dbReference type="InterPro" id="IPR036390">
    <property type="entry name" value="WH_DNA-bd_sf"/>
</dbReference>
<feature type="domain" description="HTH lysR-type" evidence="5">
    <location>
        <begin position="1"/>
        <end position="57"/>
    </location>
</feature>
<dbReference type="RefSeq" id="WP_148620700.1">
    <property type="nucleotide sequence ID" value="NZ_CP043043.1"/>
</dbReference>
<dbReference type="Gene3D" id="1.10.10.10">
    <property type="entry name" value="Winged helix-like DNA-binding domain superfamily/Winged helix DNA-binding domain"/>
    <property type="match status" value="1"/>
</dbReference>
<dbReference type="FunFam" id="1.10.10.10:FF:000001">
    <property type="entry name" value="LysR family transcriptional regulator"/>
    <property type="match status" value="1"/>
</dbReference>
<keyword evidence="2" id="KW-0805">Transcription regulation</keyword>
<dbReference type="InterPro" id="IPR005119">
    <property type="entry name" value="LysR_subst-bd"/>
</dbReference>
<dbReference type="PANTHER" id="PTHR30126:SF94">
    <property type="entry name" value="LYSR FAMILY TRANSCRIPTIONAL REGULATOR"/>
    <property type="match status" value="1"/>
</dbReference>
<dbReference type="Gene3D" id="3.40.190.10">
    <property type="entry name" value="Periplasmic binding protein-like II"/>
    <property type="match status" value="2"/>
</dbReference>
<dbReference type="KEGG" id="gti:FXF46_12280"/>
<dbReference type="InterPro" id="IPR000847">
    <property type="entry name" value="LysR_HTH_N"/>
</dbReference>
<dbReference type="Proteomes" id="UP000323560">
    <property type="component" value="Chromosome"/>
</dbReference>
<dbReference type="InterPro" id="IPR036388">
    <property type="entry name" value="WH-like_DNA-bd_sf"/>
</dbReference>
<dbReference type="Pfam" id="PF00126">
    <property type="entry name" value="HTH_1"/>
    <property type="match status" value="1"/>
</dbReference>
<sequence>MIAELRTFVAVARLGSFAAAARQTRLTQSAVSAQIRRLEQEFGYGLFRRTGRSITLSTQGQAALERAEGLLAEYDGFKAEAHDLKVQGLLRIGTISTTQTTIIAPALAALHTELPELQFHVLLDASLVLLSCIDAGELDAGIMVRPPFGLPAHMNWTTLATQKYVLIAPENISGEDWRHLLNTQRFIRYASGSFGGQIVNRFLKSQCISTGDLVETEALNTILQMVARNMGVAIVPHIFPVSIMPNIRVLPLGDHAPVRELGVMTPKGPTSPVKDRMLFHLQEAALAHEVFVPFTAGEDPGR</sequence>
<keyword evidence="3" id="KW-0238">DNA-binding</keyword>
<accession>A0AAP9ETB4</accession>
<dbReference type="SUPFAM" id="SSF46785">
    <property type="entry name" value="Winged helix' DNA-binding domain"/>
    <property type="match status" value="1"/>
</dbReference>
<dbReference type="Pfam" id="PF03466">
    <property type="entry name" value="LysR_substrate"/>
    <property type="match status" value="1"/>
</dbReference>
<name>A0AAP9ETB4_GLUTH</name>
<dbReference type="AlphaFoldDB" id="A0AAP9ETB4"/>
<evidence type="ECO:0000256" key="4">
    <source>
        <dbReference type="ARBA" id="ARBA00023163"/>
    </source>
</evidence>
<organism evidence="6 7">
    <name type="scientific">Gluconobacter thailandicus</name>
    <dbReference type="NCBI Taxonomy" id="257438"/>
    <lineage>
        <taxon>Bacteria</taxon>
        <taxon>Pseudomonadati</taxon>
        <taxon>Pseudomonadota</taxon>
        <taxon>Alphaproteobacteria</taxon>
        <taxon>Acetobacterales</taxon>
        <taxon>Acetobacteraceae</taxon>
        <taxon>Gluconobacter</taxon>
    </lineage>
</organism>
<evidence type="ECO:0000259" key="5">
    <source>
        <dbReference type="PROSITE" id="PS50931"/>
    </source>
</evidence>
<evidence type="ECO:0000256" key="1">
    <source>
        <dbReference type="ARBA" id="ARBA00009437"/>
    </source>
</evidence>
<protein>
    <submittedName>
        <fullName evidence="6">LysR family transcriptional regulator</fullName>
    </submittedName>
</protein>
<dbReference type="PANTHER" id="PTHR30126">
    <property type="entry name" value="HTH-TYPE TRANSCRIPTIONAL REGULATOR"/>
    <property type="match status" value="1"/>
</dbReference>
<dbReference type="EMBL" id="CP043043">
    <property type="protein sequence ID" value="QEH96955.1"/>
    <property type="molecule type" value="Genomic_DNA"/>
</dbReference>
<gene>
    <name evidence="6" type="ORF">FXF46_12280</name>
</gene>
<evidence type="ECO:0000313" key="6">
    <source>
        <dbReference type="EMBL" id="QEH96955.1"/>
    </source>
</evidence>
<dbReference type="GO" id="GO:0000976">
    <property type="term" value="F:transcription cis-regulatory region binding"/>
    <property type="evidence" value="ECO:0007669"/>
    <property type="project" value="TreeGrafter"/>
</dbReference>
<reference evidence="6 7" key="1">
    <citation type="submission" date="2019-08" db="EMBL/GenBank/DDBJ databases">
        <title>Gluconobacter frateurii HD924 genome.</title>
        <authorList>
            <person name="Liu Y."/>
            <person name="Zhang P."/>
        </authorList>
    </citation>
    <scope>NUCLEOTIDE SEQUENCE [LARGE SCALE GENOMIC DNA]</scope>
    <source>
        <strain evidence="6 7">HD924</strain>
    </source>
</reference>
<dbReference type="PRINTS" id="PR00039">
    <property type="entry name" value="HTHLYSR"/>
</dbReference>